<dbReference type="SUPFAM" id="SSF57701">
    <property type="entry name" value="Zn2/Cys6 DNA-binding domain"/>
    <property type="match status" value="1"/>
</dbReference>
<proteinExistence type="predicted"/>
<dbReference type="GO" id="GO:0003677">
    <property type="term" value="F:DNA binding"/>
    <property type="evidence" value="ECO:0007669"/>
    <property type="project" value="UniProtKB-KW"/>
</dbReference>
<name>A0A1S9DGA0_ASPOZ</name>
<dbReference type="GO" id="GO:0008270">
    <property type="term" value="F:zinc ion binding"/>
    <property type="evidence" value="ECO:0007669"/>
    <property type="project" value="InterPro"/>
</dbReference>
<dbReference type="Gene3D" id="4.10.240.10">
    <property type="entry name" value="Zn(2)-C6 fungal-type DNA-binding domain"/>
    <property type="match status" value="1"/>
</dbReference>
<feature type="compositionally biased region" description="Polar residues" evidence="8">
    <location>
        <begin position="89"/>
        <end position="106"/>
    </location>
</feature>
<keyword evidence="4" id="KW-0805">Transcription regulation</keyword>
<feature type="domain" description="Zn(2)-C6 fungal-type" evidence="9">
    <location>
        <begin position="17"/>
        <end position="47"/>
    </location>
</feature>
<evidence type="ECO:0000256" key="1">
    <source>
        <dbReference type="ARBA" id="ARBA00004123"/>
    </source>
</evidence>
<evidence type="ECO:0000256" key="2">
    <source>
        <dbReference type="ARBA" id="ARBA00022723"/>
    </source>
</evidence>
<protein>
    <submittedName>
        <fullName evidence="10">Zn(2)-C6 fungal-type DNA-binding domain</fullName>
    </submittedName>
</protein>
<accession>A0A1S9DGA0</accession>
<dbReference type="CDD" id="cd12148">
    <property type="entry name" value="fungal_TF_MHR"/>
    <property type="match status" value="1"/>
</dbReference>
<dbReference type="PANTHER" id="PTHR31313">
    <property type="entry name" value="TY1 ENHANCER ACTIVATOR"/>
    <property type="match status" value="1"/>
</dbReference>
<dbReference type="PROSITE" id="PS50048">
    <property type="entry name" value="ZN2_CY6_FUNGAL_2"/>
    <property type="match status" value="1"/>
</dbReference>
<keyword evidence="6" id="KW-0804">Transcription</keyword>
<dbReference type="Proteomes" id="UP000190312">
    <property type="component" value="Unassembled WGS sequence"/>
</dbReference>
<dbReference type="InterPro" id="IPR036864">
    <property type="entry name" value="Zn2-C6_fun-type_DNA-bd_sf"/>
</dbReference>
<dbReference type="PANTHER" id="PTHR31313:SF86">
    <property type="entry name" value="ZN(2)-C6 FUNGAL-TYPE DOMAIN-CONTAINING PROTEIN"/>
    <property type="match status" value="1"/>
</dbReference>
<reference evidence="10 11" key="1">
    <citation type="submission" date="2016-10" db="EMBL/GenBank/DDBJ databases">
        <title>Genome sequencing of Aspergillus oryzae BCC7051.</title>
        <authorList>
            <person name="Thammarongtham C."/>
            <person name="Vorapreeda T."/>
            <person name="Nookaew I."/>
            <person name="Srisuk T."/>
            <person name="Land M."/>
            <person name="Jeennor S."/>
            <person name="Laoteng K."/>
        </authorList>
    </citation>
    <scope>NUCLEOTIDE SEQUENCE [LARGE SCALE GENOMIC DNA]</scope>
    <source>
        <strain evidence="10 11">BCC7051</strain>
    </source>
</reference>
<gene>
    <name evidence="10" type="ORF">OAory_01046020</name>
</gene>
<sequence length="499" mass="55295">MRPRRQARAQARAACSTCKHCRLKKIKCDGQLPKCGLCILKNQHCEYPKDGRRTATRAKSVDVYLLQKQIQKSKDQAHKASGAGDVIDGNSSSTNLPSELLQTGHPNSGLEPDHELKSGIVSLEQISGTPRHGKRPGFIPSTNSHSDISGIQAYGVTNLRHRYLEHSSDTTQPRDVENDSRAAARDQLISFSAISRQKEHMLYYTSSMAANIDFDGVPMDTAMHLLDLHWNRLHLMYLLTYRPAFMDSLLNNGPYVNKLLMNAIYIQSSLYSDRNPLLPDSGDPRASGMAFYGRFRSLLVHYINKPDLPTVVALFLCGACLNRFGINLHSKVKHEAMDKCIEAAFNIRALAEAYQRAFTLRRAQFGIPYAMHSAVLILLQSDSQGRDDYTEACRFFWSALLKYQKGCGSGLKKPLALLKSLMLRVAKLAPCITVNTSDAVSWSSLHAANIGTDLVPGTITLGEDGVEDVCQFNVHDGAKHTFLDDDTIFGFFTDGAALS</sequence>
<evidence type="ECO:0000259" key="9">
    <source>
        <dbReference type="PROSITE" id="PS50048"/>
    </source>
</evidence>
<dbReference type="GO" id="GO:0005634">
    <property type="term" value="C:nucleus"/>
    <property type="evidence" value="ECO:0007669"/>
    <property type="project" value="UniProtKB-SubCell"/>
</dbReference>
<evidence type="ECO:0000256" key="7">
    <source>
        <dbReference type="ARBA" id="ARBA00023242"/>
    </source>
</evidence>
<dbReference type="VEuPathDB" id="FungiDB:AO090026000217"/>
<dbReference type="AlphaFoldDB" id="A0A1S9DGA0"/>
<comment type="subcellular location">
    <subcellularLocation>
        <location evidence="1">Nucleus</location>
    </subcellularLocation>
</comment>
<organism evidence="10 11">
    <name type="scientific">Aspergillus oryzae</name>
    <name type="common">Yellow koji mold</name>
    <dbReference type="NCBI Taxonomy" id="5062"/>
    <lineage>
        <taxon>Eukaryota</taxon>
        <taxon>Fungi</taxon>
        <taxon>Dikarya</taxon>
        <taxon>Ascomycota</taxon>
        <taxon>Pezizomycotina</taxon>
        <taxon>Eurotiomycetes</taxon>
        <taxon>Eurotiomycetidae</taxon>
        <taxon>Eurotiales</taxon>
        <taxon>Aspergillaceae</taxon>
        <taxon>Aspergillus</taxon>
        <taxon>Aspergillus subgen. Circumdati</taxon>
    </lineage>
</organism>
<evidence type="ECO:0000313" key="10">
    <source>
        <dbReference type="EMBL" id="OOO08102.1"/>
    </source>
</evidence>
<keyword evidence="3" id="KW-0862">Zinc</keyword>
<keyword evidence="7" id="KW-0539">Nucleus</keyword>
<dbReference type="PROSITE" id="PS00463">
    <property type="entry name" value="ZN2_CY6_FUNGAL_1"/>
    <property type="match status" value="1"/>
</dbReference>
<evidence type="ECO:0000256" key="5">
    <source>
        <dbReference type="ARBA" id="ARBA00023125"/>
    </source>
</evidence>
<evidence type="ECO:0000313" key="11">
    <source>
        <dbReference type="Proteomes" id="UP000190312"/>
    </source>
</evidence>
<dbReference type="InterPro" id="IPR051615">
    <property type="entry name" value="Transcr_Regulatory_Elem"/>
</dbReference>
<dbReference type="GO" id="GO:0009893">
    <property type="term" value="P:positive regulation of metabolic process"/>
    <property type="evidence" value="ECO:0007669"/>
    <property type="project" value="UniProtKB-ARBA"/>
</dbReference>
<dbReference type="eggNOG" id="ENOG502SI6E">
    <property type="taxonomic scope" value="Eukaryota"/>
</dbReference>
<keyword evidence="2" id="KW-0479">Metal-binding</keyword>
<evidence type="ECO:0000256" key="8">
    <source>
        <dbReference type="SAM" id="MobiDB-lite"/>
    </source>
</evidence>
<dbReference type="Pfam" id="PF00172">
    <property type="entry name" value="Zn_clus"/>
    <property type="match status" value="1"/>
</dbReference>
<keyword evidence="5 10" id="KW-0238">DNA-binding</keyword>
<comment type="caution">
    <text evidence="10">The sequence shown here is derived from an EMBL/GenBank/DDBJ whole genome shotgun (WGS) entry which is preliminary data.</text>
</comment>
<dbReference type="EMBL" id="MKZY01000006">
    <property type="protein sequence ID" value="OOO08102.1"/>
    <property type="molecule type" value="Genomic_DNA"/>
</dbReference>
<evidence type="ECO:0000256" key="3">
    <source>
        <dbReference type="ARBA" id="ARBA00022833"/>
    </source>
</evidence>
<dbReference type="OrthoDB" id="2154091at2759"/>
<evidence type="ECO:0000256" key="4">
    <source>
        <dbReference type="ARBA" id="ARBA00023015"/>
    </source>
</evidence>
<dbReference type="GO" id="GO:0000981">
    <property type="term" value="F:DNA-binding transcription factor activity, RNA polymerase II-specific"/>
    <property type="evidence" value="ECO:0007669"/>
    <property type="project" value="InterPro"/>
</dbReference>
<dbReference type="CDD" id="cd00067">
    <property type="entry name" value="GAL4"/>
    <property type="match status" value="1"/>
</dbReference>
<dbReference type="VEuPathDB" id="FungiDB:AO090103000252"/>
<dbReference type="InterPro" id="IPR001138">
    <property type="entry name" value="Zn2Cys6_DnaBD"/>
</dbReference>
<dbReference type="SMART" id="SM00066">
    <property type="entry name" value="GAL4"/>
    <property type="match status" value="1"/>
</dbReference>
<evidence type="ECO:0000256" key="6">
    <source>
        <dbReference type="ARBA" id="ARBA00023163"/>
    </source>
</evidence>
<feature type="region of interest" description="Disordered" evidence="8">
    <location>
        <begin position="73"/>
        <end position="114"/>
    </location>
</feature>
<feature type="region of interest" description="Disordered" evidence="8">
    <location>
        <begin position="127"/>
        <end position="146"/>
    </location>
</feature>